<evidence type="ECO:0000256" key="3">
    <source>
        <dbReference type="ARBA" id="ARBA00023306"/>
    </source>
</evidence>
<dbReference type="Pfam" id="PF03775">
    <property type="entry name" value="MinC_C"/>
    <property type="match status" value="1"/>
</dbReference>
<dbReference type="Gene3D" id="2.160.20.70">
    <property type="match status" value="1"/>
</dbReference>
<keyword evidence="2" id="KW-0717">Septation</keyword>
<feature type="compositionally biased region" description="Polar residues" evidence="4">
    <location>
        <begin position="1"/>
        <end position="14"/>
    </location>
</feature>
<accession>A0A7S3XCQ5</accession>
<keyword evidence="5" id="KW-0472">Membrane</keyword>
<dbReference type="PANTHER" id="PTHR34108:SF1">
    <property type="entry name" value="SEPTUM SITE-DETERMINING PROTEIN MINC"/>
    <property type="match status" value="1"/>
</dbReference>
<keyword evidence="5" id="KW-1133">Transmembrane helix</keyword>
<keyword evidence="3" id="KW-0131">Cell cycle</keyword>
<feature type="transmembrane region" description="Helical" evidence="5">
    <location>
        <begin position="270"/>
        <end position="290"/>
    </location>
</feature>
<feature type="transmembrane region" description="Helical" evidence="5">
    <location>
        <begin position="297"/>
        <end position="315"/>
    </location>
</feature>
<feature type="transmembrane region" description="Helical" evidence="5">
    <location>
        <begin position="241"/>
        <end position="258"/>
    </location>
</feature>
<dbReference type="GO" id="GO:0051301">
    <property type="term" value="P:cell division"/>
    <property type="evidence" value="ECO:0007669"/>
    <property type="project" value="UniProtKB-KW"/>
</dbReference>
<protein>
    <recommendedName>
        <fullName evidence="6">Septum formation inhibitor MinC C-terminal domain-containing protein</fullName>
    </recommendedName>
</protein>
<evidence type="ECO:0000256" key="5">
    <source>
        <dbReference type="SAM" id="Phobius"/>
    </source>
</evidence>
<evidence type="ECO:0000256" key="2">
    <source>
        <dbReference type="ARBA" id="ARBA00023210"/>
    </source>
</evidence>
<dbReference type="EMBL" id="HBIS01003501">
    <property type="protein sequence ID" value="CAE0609333.1"/>
    <property type="molecule type" value="Transcribed_RNA"/>
</dbReference>
<dbReference type="InterPro" id="IPR036145">
    <property type="entry name" value="MinC_C_sf"/>
</dbReference>
<evidence type="ECO:0000256" key="1">
    <source>
        <dbReference type="ARBA" id="ARBA00022618"/>
    </source>
</evidence>
<dbReference type="AlphaFoldDB" id="A0A7S3XCQ5"/>
<gene>
    <name evidence="7" type="ORF">PSAL00342_LOCUS3152</name>
</gene>
<feature type="transmembrane region" description="Helical" evidence="5">
    <location>
        <begin position="202"/>
        <end position="229"/>
    </location>
</feature>
<dbReference type="InterPro" id="IPR016098">
    <property type="entry name" value="CAP/MinC_C"/>
</dbReference>
<keyword evidence="1" id="KW-0132">Cell division</keyword>
<dbReference type="GO" id="GO:0000902">
    <property type="term" value="P:cell morphogenesis"/>
    <property type="evidence" value="ECO:0007669"/>
    <property type="project" value="InterPro"/>
</dbReference>
<dbReference type="InterPro" id="IPR013033">
    <property type="entry name" value="MinC"/>
</dbReference>
<sequence>MQSRKVGWTPNQTYVEKRRSRRLGAGIWKDGSEPERDILPMPTPRKRNRDAEDTGAGKPKQGEALYLNGTVRGGQVIKHHGTVVVVGDVNKEAAVVAGKDVVVWGALRGEAHAGCHGNEPTATILALIMNPTHLKIGNATAIGPGGAPVDYPEIASLSESGAIRIQPARRVGAEKAGIQKAGIAGSNRKGWKDTTFSAAGKAALFTGAYIGLVGLALMIAPVTCFGVLFDTRVISSGWIRVFGVLCTLFGVYYAGTAVGERVGAGARSFYVSTVVGRYFLFVSFLVMVWLRKIEPNLLILGFINLASATSMLSALRRPANTQEG</sequence>
<reference evidence="7" key="1">
    <citation type="submission" date="2021-01" db="EMBL/GenBank/DDBJ databases">
        <authorList>
            <person name="Corre E."/>
            <person name="Pelletier E."/>
            <person name="Niang G."/>
            <person name="Scheremetjew M."/>
            <person name="Finn R."/>
            <person name="Kale V."/>
            <person name="Holt S."/>
            <person name="Cochrane G."/>
            <person name="Meng A."/>
            <person name="Brown T."/>
            <person name="Cohen L."/>
        </authorList>
    </citation>
    <scope>NUCLEOTIDE SEQUENCE</scope>
    <source>
        <strain evidence="7">CCMP1897</strain>
    </source>
</reference>
<evidence type="ECO:0000256" key="4">
    <source>
        <dbReference type="SAM" id="MobiDB-lite"/>
    </source>
</evidence>
<evidence type="ECO:0000313" key="7">
    <source>
        <dbReference type="EMBL" id="CAE0609333.1"/>
    </source>
</evidence>
<feature type="domain" description="Septum formation inhibitor MinC C-terminal" evidence="6">
    <location>
        <begin position="67"/>
        <end position="165"/>
    </location>
</feature>
<organism evidence="7">
    <name type="scientific">Picocystis salinarum</name>
    <dbReference type="NCBI Taxonomy" id="88271"/>
    <lineage>
        <taxon>Eukaryota</taxon>
        <taxon>Viridiplantae</taxon>
        <taxon>Chlorophyta</taxon>
        <taxon>Picocystophyceae</taxon>
        <taxon>Picocystales</taxon>
        <taxon>Picocystaceae</taxon>
        <taxon>Picocystis</taxon>
    </lineage>
</organism>
<proteinExistence type="predicted"/>
<feature type="region of interest" description="Disordered" evidence="4">
    <location>
        <begin position="1"/>
        <end position="62"/>
    </location>
</feature>
<evidence type="ECO:0000259" key="6">
    <source>
        <dbReference type="Pfam" id="PF03775"/>
    </source>
</evidence>
<dbReference type="SUPFAM" id="SSF63848">
    <property type="entry name" value="Cell-division inhibitor MinC, C-terminal domain"/>
    <property type="match status" value="1"/>
</dbReference>
<dbReference type="GO" id="GO:0051726">
    <property type="term" value="P:regulation of cell cycle"/>
    <property type="evidence" value="ECO:0007669"/>
    <property type="project" value="InterPro"/>
</dbReference>
<name>A0A7S3XCQ5_9CHLO</name>
<dbReference type="InterPro" id="IPR005526">
    <property type="entry name" value="Septum_form_inhib_MinC_C"/>
</dbReference>
<dbReference type="PANTHER" id="PTHR34108">
    <property type="entry name" value="SEPTUM SITE-DETERMINING PROTEIN MINC"/>
    <property type="match status" value="1"/>
</dbReference>
<keyword evidence="5" id="KW-0812">Transmembrane</keyword>